<evidence type="ECO:0000256" key="1">
    <source>
        <dbReference type="ARBA" id="ARBA00022670"/>
    </source>
</evidence>
<feature type="domain" description="MPN" evidence="6">
    <location>
        <begin position="3"/>
        <end position="142"/>
    </location>
</feature>
<dbReference type="InterPro" id="IPR051929">
    <property type="entry name" value="VirAsm_ModProt"/>
</dbReference>
<evidence type="ECO:0000313" key="8">
    <source>
        <dbReference type="Proteomes" id="UP001589776"/>
    </source>
</evidence>
<dbReference type="EMBL" id="JBHLWN010000062">
    <property type="protein sequence ID" value="MFC0213774.1"/>
    <property type="molecule type" value="Genomic_DNA"/>
</dbReference>
<dbReference type="SMART" id="SM00232">
    <property type="entry name" value="JAB_MPN"/>
    <property type="match status" value="1"/>
</dbReference>
<dbReference type="InterPro" id="IPR037518">
    <property type="entry name" value="MPN"/>
</dbReference>
<name>A0ABV6DMA0_9BACL</name>
<organism evidence="7 8">
    <name type="scientific">Paenibacillus chartarius</name>
    <dbReference type="NCBI Taxonomy" id="747481"/>
    <lineage>
        <taxon>Bacteria</taxon>
        <taxon>Bacillati</taxon>
        <taxon>Bacillota</taxon>
        <taxon>Bacilli</taxon>
        <taxon>Bacillales</taxon>
        <taxon>Paenibacillaceae</taxon>
        <taxon>Paenibacillus</taxon>
    </lineage>
</organism>
<evidence type="ECO:0000256" key="5">
    <source>
        <dbReference type="ARBA" id="ARBA00023049"/>
    </source>
</evidence>
<dbReference type="SUPFAM" id="SSF102712">
    <property type="entry name" value="JAB1/MPN domain"/>
    <property type="match status" value="1"/>
</dbReference>
<sequence>MEIRCSESLLNSLYEYCRSCYPQEACGFVIGDKLSGGTTLTVRRFAPIGNSSPFPNDRFDMNPAELAALLVHTPQERLLGIYHSHPHAPPIPSELDLQTAWHTLPTYWIVSLCGPERPETAIYRWLPDDDKQKRLHRIRGSLIVTNGDD</sequence>
<gene>
    <name evidence="7" type="ORF">ACFFK0_15180</name>
</gene>
<keyword evidence="1" id="KW-0645">Protease</keyword>
<proteinExistence type="predicted"/>
<evidence type="ECO:0000256" key="4">
    <source>
        <dbReference type="ARBA" id="ARBA00022833"/>
    </source>
</evidence>
<evidence type="ECO:0000256" key="3">
    <source>
        <dbReference type="ARBA" id="ARBA00022801"/>
    </source>
</evidence>
<evidence type="ECO:0000313" key="7">
    <source>
        <dbReference type="EMBL" id="MFC0213774.1"/>
    </source>
</evidence>
<protein>
    <submittedName>
        <fullName evidence="7">M67 family metallopeptidase</fullName>
    </submittedName>
</protein>
<dbReference type="CDD" id="cd08070">
    <property type="entry name" value="MPN_like"/>
    <property type="match status" value="1"/>
</dbReference>
<keyword evidence="5" id="KW-0482">Metalloprotease</keyword>
<dbReference type="InterPro" id="IPR000555">
    <property type="entry name" value="JAMM/MPN+_dom"/>
</dbReference>
<dbReference type="RefSeq" id="WP_377471105.1">
    <property type="nucleotide sequence ID" value="NZ_JBHLWN010000062.1"/>
</dbReference>
<dbReference type="Gene3D" id="3.40.140.10">
    <property type="entry name" value="Cytidine Deaminase, domain 2"/>
    <property type="match status" value="1"/>
</dbReference>
<comment type="caution">
    <text evidence="7">The sequence shown here is derived from an EMBL/GenBank/DDBJ whole genome shotgun (WGS) entry which is preliminary data.</text>
</comment>
<dbReference type="PANTHER" id="PTHR34858:SF1">
    <property type="entry name" value="CYSO-CYSTEINE PEPTIDASE"/>
    <property type="match status" value="1"/>
</dbReference>
<keyword evidence="2" id="KW-0479">Metal-binding</keyword>
<dbReference type="Proteomes" id="UP001589776">
    <property type="component" value="Unassembled WGS sequence"/>
</dbReference>
<dbReference type="Pfam" id="PF14464">
    <property type="entry name" value="Prok-JAB"/>
    <property type="match status" value="1"/>
</dbReference>
<dbReference type="PANTHER" id="PTHR34858">
    <property type="entry name" value="CYSO-CYSTEINE PEPTIDASE"/>
    <property type="match status" value="1"/>
</dbReference>
<evidence type="ECO:0000259" key="6">
    <source>
        <dbReference type="PROSITE" id="PS50249"/>
    </source>
</evidence>
<keyword evidence="4" id="KW-0862">Zinc</keyword>
<evidence type="ECO:0000256" key="2">
    <source>
        <dbReference type="ARBA" id="ARBA00022723"/>
    </source>
</evidence>
<keyword evidence="8" id="KW-1185">Reference proteome</keyword>
<accession>A0ABV6DMA0</accession>
<reference evidence="7 8" key="1">
    <citation type="submission" date="2024-09" db="EMBL/GenBank/DDBJ databases">
        <authorList>
            <person name="Sun Q."/>
            <person name="Mori K."/>
        </authorList>
    </citation>
    <scope>NUCLEOTIDE SEQUENCE [LARGE SCALE GENOMIC DNA]</scope>
    <source>
        <strain evidence="7 8">CCM 7759</strain>
    </source>
</reference>
<keyword evidence="3" id="KW-0378">Hydrolase</keyword>
<dbReference type="InterPro" id="IPR028090">
    <property type="entry name" value="JAB_dom_prok"/>
</dbReference>
<dbReference type="PROSITE" id="PS50249">
    <property type="entry name" value="MPN"/>
    <property type="match status" value="1"/>
</dbReference>